<feature type="compositionally biased region" description="Basic and acidic residues" evidence="2">
    <location>
        <begin position="483"/>
        <end position="493"/>
    </location>
</feature>
<feature type="non-terminal residue" evidence="3">
    <location>
        <position position="1"/>
    </location>
</feature>
<reference evidence="4" key="1">
    <citation type="submission" date="2022-10" db="EMBL/GenBank/DDBJ databases">
        <title>Genome assembly of Pristionchus species.</title>
        <authorList>
            <person name="Yoshida K."/>
            <person name="Sommer R.J."/>
        </authorList>
    </citation>
    <scope>NUCLEOTIDE SEQUENCE [LARGE SCALE GENOMIC DNA]</scope>
    <source>
        <strain evidence="4">RS5460</strain>
    </source>
</reference>
<protein>
    <submittedName>
        <fullName evidence="3">Uncharacterized protein</fullName>
    </submittedName>
</protein>
<keyword evidence="1" id="KW-0677">Repeat</keyword>
<dbReference type="InterPro" id="IPR001313">
    <property type="entry name" value="Pumilio_RNA-bd_rpt"/>
</dbReference>
<dbReference type="SMART" id="SM00025">
    <property type="entry name" value="Pumilio"/>
    <property type="match status" value="3"/>
</dbReference>
<keyword evidence="4" id="KW-1185">Reference proteome</keyword>
<dbReference type="GO" id="GO:0003723">
    <property type="term" value="F:RNA binding"/>
    <property type="evidence" value="ECO:0007669"/>
    <property type="project" value="InterPro"/>
</dbReference>
<accession>A0AAN4Z732</accession>
<proteinExistence type="predicted"/>
<feature type="region of interest" description="Disordered" evidence="2">
    <location>
        <begin position="323"/>
        <end position="424"/>
    </location>
</feature>
<evidence type="ECO:0000313" key="4">
    <source>
        <dbReference type="Proteomes" id="UP001328107"/>
    </source>
</evidence>
<feature type="region of interest" description="Disordered" evidence="2">
    <location>
        <begin position="934"/>
        <end position="1011"/>
    </location>
</feature>
<dbReference type="AlphaFoldDB" id="A0AAN4Z732"/>
<feature type="compositionally biased region" description="Low complexity" evidence="2">
    <location>
        <begin position="368"/>
        <end position="385"/>
    </location>
</feature>
<evidence type="ECO:0000313" key="3">
    <source>
        <dbReference type="EMBL" id="GMR32425.1"/>
    </source>
</evidence>
<evidence type="ECO:0000256" key="1">
    <source>
        <dbReference type="ARBA" id="ARBA00022737"/>
    </source>
</evidence>
<evidence type="ECO:0000256" key="2">
    <source>
        <dbReference type="SAM" id="MobiDB-lite"/>
    </source>
</evidence>
<feature type="compositionally biased region" description="Polar residues" evidence="2">
    <location>
        <begin position="399"/>
        <end position="424"/>
    </location>
</feature>
<feature type="compositionally biased region" description="Polar residues" evidence="2">
    <location>
        <begin position="326"/>
        <end position="338"/>
    </location>
</feature>
<feature type="compositionally biased region" description="Low complexity" evidence="2">
    <location>
        <begin position="512"/>
        <end position="524"/>
    </location>
</feature>
<dbReference type="EMBL" id="BTRK01000001">
    <property type="protein sequence ID" value="GMR32425.1"/>
    <property type="molecule type" value="Genomic_DNA"/>
</dbReference>
<sequence length="1011" mass="111495">GNLHPCIAESRMADHGKIFTLDNILEIALNPVGSLSIRERFENDRSALIAGFNLLSPRAVTLILSPNGFRIIECLLNANDVHINVSLSESISERWDELEKVMKTVRGCYVCETLLSREVKAFAHKIITITPREWWFSNTYSLPVLIKAIELGEPDIVKEFFSDSQTEIDLCDSAEGLYCVLKVRVKSKEQPGWKTALKKLVLLKVKSAAGSDALVQVIVYGDLLAKDMIEIVCSRRESYDDETTFSFIIQLIKLSSVQMLQVIFNCFCIPVENPIICQIRSNNRFDEFKKVCDSRFSPDQRQRLDQYLASSVVESVDESLEAVTAITEQPQPMDTTTVDDGKNKKRKIDQTAEPQEDTLKKPRKKMSSRPSSTPIPSTPSSISTPVPAEETALPPPSPAQSADSTLIESSQSITQSMGESTQVGVSVSAPVEVFGPAPPPVMPVPPPVGDASLPSASTAPPPPSVSTAVRMPSPTPASVLPPEKTRKQRESGGKRVRAVEGVAADGETLPISDDQSQTSTSHTTNTIPPDFERIIGYLKKRADPGQHMMYMAMGEKYTKLINALETPTTKKLGKGIKINEFPHMCFRFIEDGLLALMMDENGSKVVKWFIIKGSVEHKEKIENIVMEAVDVLVESGECGRFIVRDVIEKCIDQAKKKEIRDKYQKAVLYPRAFSSSTPNSDDEIEITHEVIKNKPSTRSTVVTEPIDNKDNIRKELKVGKTGENVGPSSGDKTSRYSYPVDLRKTFDEIDANKAGGTWKMQQNPVYVENFERTVKGDESRKGFSDLVKERIEKWMDSHEGMNLVELLATNQSLRSLMSDPIASVLHRMTGTRGETILGHMLIPSLYEDFFLSCTAGGVSSPFAKIFHSKMAKEDCMRIGMKIAKGAPLKVRQFLISTESIVATEKGRLFIEALVRGSDGRSGWTDVGKLIPPVPSAPAPVVPPSSTSNANVRISTSSQQNQMSTKPSSSSLPGGTAIDPAATTRRERETQSTSTKKMSFTKLRTKVDEPDG</sequence>
<gene>
    <name evidence="3" type="ORF">PMAYCL1PPCAC_02620</name>
</gene>
<name>A0AAN4Z732_9BILA</name>
<feature type="region of interest" description="Disordered" evidence="2">
    <location>
        <begin position="442"/>
        <end position="527"/>
    </location>
</feature>
<dbReference type="Proteomes" id="UP001328107">
    <property type="component" value="Unassembled WGS sequence"/>
</dbReference>
<feature type="compositionally biased region" description="Polar residues" evidence="2">
    <location>
        <begin position="946"/>
        <end position="972"/>
    </location>
</feature>
<organism evidence="3 4">
    <name type="scientific">Pristionchus mayeri</name>
    <dbReference type="NCBI Taxonomy" id="1317129"/>
    <lineage>
        <taxon>Eukaryota</taxon>
        <taxon>Metazoa</taxon>
        <taxon>Ecdysozoa</taxon>
        <taxon>Nematoda</taxon>
        <taxon>Chromadorea</taxon>
        <taxon>Rhabditida</taxon>
        <taxon>Rhabditina</taxon>
        <taxon>Diplogasteromorpha</taxon>
        <taxon>Diplogasteroidea</taxon>
        <taxon>Neodiplogasteridae</taxon>
        <taxon>Pristionchus</taxon>
    </lineage>
</organism>
<comment type="caution">
    <text evidence="3">The sequence shown here is derived from an EMBL/GenBank/DDBJ whole genome shotgun (WGS) entry which is preliminary data.</text>
</comment>